<dbReference type="Pfam" id="PF13853">
    <property type="entry name" value="7tm_4"/>
    <property type="match status" value="1"/>
</dbReference>
<evidence type="ECO:0000256" key="4">
    <source>
        <dbReference type="ARBA" id="ARBA00022692"/>
    </source>
</evidence>
<dbReference type="FunFam" id="1.20.1070.10:FF:000010">
    <property type="entry name" value="Olfactory receptor"/>
    <property type="match status" value="1"/>
</dbReference>
<feature type="transmembrane region" description="Helical" evidence="13">
    <location>
        <begin position="216"/>
        <end position="242"/>
    </location>
</feature>
<feature type="domain" description="G-protein coupled receptors family 1 profile" evidence="14">
    <location>
        <begin position="57"/>
        <end position="306"/>
    </location>
</feature>
<keyword evidence="5 13" id="KW-0552">Olfaction</keyword>
<feature type="transmembrane region" description="Helical" evidence="13">
    <location>
        <begin position="254"/>
        <end position="277"/>
    </location>
</feature>
<dbReference type="OMA" id="TTISMSW"/>
<name>A0A670JJ41_PODMU</name>
<evidence type="ECO:0000256" key="12">
    <source>
        <dbReference type="RuleBase" id="RU000688"/>
    </source>
</evidence>
<dbReference type="Gene3D" id="1.20.1070.10">
    <property type="entry name" value="Rhodopsin 7-helix transmembrane proteins"/>
    <property type="match status" value="1"/>
</dbReference>
<keyword evidence="7 12" id="KW-0297">G-protein coupled receptor</keyword>
<dbReference type="GO" id="GO:0005886">
    <property type="term" value="C:plasma membrane"/>
    <property type="evidence" value="ECO:0007669"/>
    <property type="project" value="UniProtKB-SubCell"/>
</dbReference>
<evidence type="ECO:0000259" key="14">
    <source>
        <dbReference type="PROSITE" id="PS50262"/>
    </source>
</evidence>
<feature type="transmembrane region" description="Helical" evidence="13">
    <location>
        <begin position="75"/>
        <end position="94"/>
    </location>
</feature>
<evidence type="ECO:0000256" key="5">
    <source>
        <dbReference type="ARBA" id="ARBA00022725"/>
    </source>
</evidence>
<dbReference type="PRINTS" id="PR00237">
    <property type="entry name" value="GPCRRHODOPSN"/>
</dbReference>
<evidence type="ECO:0000256" key="1">
    <source>
        <dbReference type="ARBA" id="ARBA00004651"/>
    </source>
</evidence>
<dbReference type="GO" id="GO:0004930">
    <property type="term" value="F:G protein-coupled receptor activity"/>
    <property type="evidence" value="ECO:0007669"/>
    <property type="project" value="UniProtKB-KW"/>
</dbReference>
<evidence type="ECO:0000256" key="3">
    <source>
        <dbReference type="ARBA" id="ARBA00022606"/>
    </source>
</evidence>
<evidence type="ECO:0000256" key="11">
    <source>
        <dbReference type="ARBA" id="ARBA00023224"/>
    </source>
</evidence>
<dbReference type="Proteomes" id="UP000472272">
    <property type="component" value="Chromosome 13"/>
</dbReference>
<evidence type="ECO:0000256" key="8">
    <source>
        <dbReference type="ARBA" id="ARBA00023136"/>
    </source>
</evidence>
<sequence length="336" mass="37759">MIVSGAFCFLQMQSVATGWRNQTTVTEFILLGFEDLPKLQGLFFLVFLIIYLVTLCGNLLITVLIVTDRRLHTPMYFFLGNLSCLEICYSSAVLPRMLASFLTGLKEISFAGCFVQYYVFACLAGTECYLLSAMSYDRYLAICKPLRYAALMNGQLCFQLSAGSWVCGFLVSTITTISMSWLFFCGPNEIDHYICDLKPMLKLSCSDTYWMELTNFVFACTFTLPPFLLTMTSYIYIIATILRISSTTGRKKAFSTCSSHLSVVSLFYGTLVMVYMLPRVSILRHLDKVFSLFYTVLTPMVNPLIYSLRNKDVNEALGKILGRCPPCPIANINSGG</sequence>
<reference evidence="15" key="2">
    <citation type="submission" date="2025-08" db="UniProtKB">
        <authorList>
            <consortium name="Ensembl"/>
        </authorList>
    </citation>
    <scope>IDENTIFICATION</scope>
</reference>
<keyword evidence="16" id="KW-1185">Reference proteome</keyword>
<feature type="transmembrane region" description="Helical" evidence="13">
    <location>
        <begin position="114"/>
        <end position="136"/>
    </location>
</feature>
<keyword evidence="2 13" id="KW-1003">Cell membrane</keyword>
<reference evidence="15" key="3">
    <citation type="submission" date="2025-09" db="UniProtKB">
        <authorList>
            <consortium name="Ensembl"/>
        </authorList>
    </citation>
    <scope>IDENTIFICATION</scope>
</reference>
<dbReference type="InterPro" id="IPR000276">
    <property type="entry name" value="GPCR_Rhodpsn"/>
</dbReference>
<dbReference type="PANTHER" id="PTHR26452">
    <property type="entry name" value="OLFACTORY RECEPTOR"/>
    <property type="match status" value="1"/>
</dbReference>
<keyword evidence="10" id="KW-0325">Glycoprotein</keyword>
<dbReference type="SUPFAM" id="SSF81321">
    <property type="entry name" value="Family A G protein-coupled receptor-like"/>
    <property type="match status" value="1"/>
</dbReference>
<comment type="similarity">
    <text evidence="12">Belongs to the G-protein coupled receptor 1 family.</text>
</comment>
<keyword evidence="4 12" id="KW-0812">Transmembrane</keyword>
<gene>
    <name evidence="15" type="primary">LOC114582143</name>
</gene>
<keyword evidence="11 12" id="KW-0807">Transducer</keyword>
<evidence type="ECO:0000256" key="9">
    <source>
        <dbReference type="ARBA" id="ARBA00023170"/>
    </source>
</evidence>
<dbReference type="PRINTS" id="PR00245">
    <property type="entry name" value="OLFACTORYR"/>
</dbReference>
<evidence type="ECO:0000256" key="13">
    <source>
        <dbReference type="RuleBase" id="RU363047"/>
    </source>
</evidence>
<evidence type="ECO:0000256" key="10">
    <source>
        <dbReference type="ARBA" id="ARBA00023180"/>
    </source>
</evidence>
<reference evidence="15 16" key="1">
    <citation type="journal article" date="2019" name="Proc. Natl. Acad. Sci. U.S.A.">
        <title>Regulatory changes in pterin and carotenoid genes underlie balanced color polymorphisms in the wall lizard.</title>
        <authorList>
            <person name="Andrade P."/>
            <person name="Pinho C."/>
            <person name="Perez I de Lanuza G."/>
            <person name="Afonso S."/>
            <person name="Brejcha J."/>
            <person name="Rubin C.J."/>
            <person name="Wallerman O."/>
            <person name="Pereira P."/>
            <person name="Sabatino S.J."/>
            <person name="Bellati A."/>
            <person name="Pellitteri-Rosa D."/>
            <person name="Bosakova Z."/>
            <person name="Bunikis I."/>
            <person name="Carretero M.A."/>
            <person name="Feiner N."/>
            <person name="Marsik P."/>
            <person name="Pauperio F."/>
            <person name="Salvi D."/>
            <person name="Soler L."/>
            <person name="While G.M."/>
            <person name="Uller T."/>
            <person name="Font E."/>
            <person name="Andersson L."/>
            <person name="Carneiro M."/>
        </authorList>
    </citation>
    <scope>NUCLEOTIDE SEQUENCE</scope>
</reference>
<keyword evidence="6 13" id="KW-1133">Transmembrane helix</keyword>
<evidence type="ECO:0000313" key="16">
    <source>
        <dbReference type="Proteomes" id="UP000472272"/>
    </source>
</evidence>
<protein>
    <recommendedName>
        <fullName evidence="13">Olfactory receptor</fullName>
    </recommendedName>
</protein>
<feature type="transmembrane region" description="Helical" evidence="13">
    <location>
        <begin position="156"/>
        <end position="184"/>
    </location>
</feature>
<dbReference type="CDD" id="cd15911">
    <property type="entry name" value="7tmA_OR11A-like"/>
    <property type="match status" value="1"/>
</dbReference>
<keyword evidence="8 13" id="KW-0472">Membrane</keyword>
<feature type="transmembrane region" description="Helical" evidence="13">
    <location>
        <begin position="289"/>
        <end position="308"/>
    </location>
</feature>
<dbReference type="Ensembl" id="ENSPMRT00000025449.1">
    <property type="protein sequence ID" value="ENSPMRP00000023985.1"/>
    <property type="gene ID" value="ENSPMRG00000015526.1"/>
</dbReference>
<accession>A0A670JJ41</accession>
<dbReference type="PROSITE" id="PS50262">
    <property type="entry name" value="G_PROTEIN_RECEP_F1_2"/>
    <property type="match status" value="1"/>
</dbReference>
<keyword evidence="3 13" id="KW-0716">Sensory transduction</keyword>
<proteinExistence type="inferred from homology"/>
<evidence type="ECO:0000256" key="7">
    <source>
        <dbReference type="ARBA" id="ARBA00023040"/>
    </source>
</evidence>
<dbReference type="InterPro" id="IPR050516">
    <property type="entry name" value="Olfactory_GPCR"/>
</dbReference>
<dbReference type="InterPro" id="IPR017452">
    <property type="entry name" value="GPCR_Rhodpsn_7TM"/>
</dbReference>
<evidence type="ECO:0000256" key="2">
    <source>
        <dbReference type="ARBA" id="ARBA00022475"/>
    </source>
</evidence>
<comment type="subcellular location">
    <subcellularLocation>
        <location evidence="1 13">Cell membrane</location>
        <topology evidence="1 13">Multi-pass membrane protein</topology>
    </subcellularLocation>
</comment>
<dbReference type="PROSITE" id="PS00237">
    <property type="entry name" value="G_PROTEIN_RECEP_F1_1"/>
    <property type="match status" value="1"/>
</dbReference>
<keyword evidence="9 12" id="KW-0675">Receptor</keyword>
<evidence type="ECO:0000256" key="6">
    <source>
        <dbReference type="ARBA" id="ARBA00022989"/>
    </source>
</evidence>
<organism evidence="15 16">
    <name type="scientific">Podarcis muralis</name>
    <name type="common">Wall lizard</name>
    <name type="synonym">Lacerta muralis</name>
    <dbReference type="NCBI Taxonomy" id="64176"/>
    <lineage>
        <taxon>Eukaryota</taxon>
        <taxon>Metazoa</taxon>
        <taxon>Chordata</taxon>
        <taxon>Craniata</taxon>
        <taxon>Vertebrata</taxon>
        <taxon>Euteleostomi</taxon>
        <taxon>Lepidosauria</taxon>
        <taxon>Squamata</taxon>
        <taxon>Bifurcata</taxon>
        <taxon>Unidentata</taxon>
        <taxon>Episquamata</taxon>
        <taxon>Laterata</taxon>
        <taxon>Lacertibaenia</taxon>
        <taxon>Lacertidae</taxon>
        <taxon>Podarcis</taxon>
    </lineage>
</organism>
<dbReference type="GO" id="GO:0004984">
    <property type="term" value="F:olfactory receptor activity"/>
    <property type="evidence" value="ECO:0007669"/>
    <property type="project" value="InterPro"/>
</dbReference>
<dbReference type="InterPro" id="IPR000725">
    <property type="entry name" value="Olfact_rcpt"/>
</dbReference>
<feature type="transmembrane region" description="Helical" evidence="13">
    <location>
        <begin position="42"/>
        <end position="66"/>
    </location>
</feature>
<dbReference type="AlphaFoldDB" id="A0A670JJ41"/>
<dbReference type="GeneTree" id="ENSGT01150000286948"/>
<evidence type="ECO:0000313" key="15">
    <source>
        <dbReference type="Ensembl" id="ENSPMRP00000023985.1"/>
    </source>
</evidence>